<sequence>MSIGGRGVKRRSDDVVYTQNKKRIAVHWAFGQLNSSSPLAEQIRAIAARSADQNLAAFLFPEDETVSWQSFTSAQRGSSPNASTSSPSSAGQIIPPPSASASSQQPNFVRPDGLGPTAEPESTFGARGPGVLPPDLVGQLERAGALATDEEVATVHAIRPDDDADEGATQFINETVDLTLHLKQSTLAPAVKANWDRCKKHFLTFWRCLNRIRARRDTSVDDISSEEVREDVLDEVLVSEQKLVTYLK</sequence>
<evidence type="ECO:0000313" key="3">
    <source>
        <dbReference type="Proteomes" id="UP000836404"/>
    </source>
</evidence>
<evidence type="ECO:0000313" key="2">
    <source>
        <dbReference type="EMBL" id="CAD6922158.1"/>
    </source>
</evidence>
<reference evidence="2 3" key="1">
    <citation type="submission" date="2020-10" db="EMBL/GenBank/DDBJ databases">
        <authorList>
            <person name="Sedaghatjoo S."/>
        </authorList>
    </citation>
    <scope>NUCLEOTIDE SEQUENCE [LARGE SCALE GENOMIC DNA]</scope>
    <source>
        <strain evidence="2 3">LLFL</strain>
    </source>
</reference>
<evidence type="ECO:0000256" key="1">
    <source>
        <dbReference type="SAM" id="MobiDB-lite"/>
    </source>
</evidence>
<dbReference type="AlphaFoldDB" id="A0A9N8QDK4"/>
<accession>A0A9N8QDK4</accession>
<gene>
    <name evidence="2" type="ORF">JKILLFL_G8794</name>
</gene>
<proteinExistence type="predicted"/>
<dbReference type="EMBL" id="CAJHJF010001876">
    <property type="protein sequence ID" value="CAD6922158.1"/>
    <property type="molecule type" value="Genomic_DNA"/>
</dbReference>
<name>A0A9N8QDK4_9BASI</name>
<feature type="compositionally biased region" description="Low complexity" evidence="1">
    <location>
        <begin position="78"/>
        <end position="106"/>
    </location>
</feature>
<feature type="region of interest" description="Disordered" evidence="1">
    <location>
        <begin position="70"/>
        <end position="136"/>
    </location>
</feature>
<dbReference type="Proteomes" id="UP000836404">
    <property type="component" value="Unassembled WGS sequence"/>
</dbReference>
<keyword evidence="3" id="KW-1185">Reference proteome</keyword>
<protein>
    <submittedName>
        <fullName evidence="2">Uncharacterized protein</fullName>
    </submittedName>
</protein>
<organism evidence="2 3">
    <name type="scientific">Tilletia laevis</name>
    <dbReference type="NCBI Taxonomy" id="157183"/>
    <lineage>
        <taxon>Eukaryota</taxon>
        <taxon>Fungi</taxon>
        <taxon>Dikarya</taxon>
        <taxon>Basidiomycota</taxon>
        <taxon>Ustilaginomycotina</taxon>
        <taxon>Exobasidiomycetes</taxon>
        <taxon>Tilletiales</taxon>
        <taxon>Tilletiaceae</taxon>
        <taxon>Tilletia</taxon>
    </lineage>
</organism>
<comment type="caution">
    <text evidence="2">The sequence shown here is derived from an EMBL/GenBank/DDBJ whole genome shotgun (WGS) entry which is preliminary data.</text>
</comment>